<reference evidence="1" key="1">
    <citation type="submission" date="2019-02" db="EMBL/GenBank/DDBJ databases">
        <authorList>
            <person name="Gruber-Vodicka R. H."/>
            <person name="Seah K. B. B."/>
        </authorList>
    </citation>
    <scope>NUCLEOTIDE SEQUENCE</scope>
    <source>
        <strain evidence="1">BECK_S313</strain>
    </source>
</reference>
<organism evidence="1">
    <name type="scientific">Candidatus Kentrum sp. LPFa</name>
    <dbReference type="NCBI Taxonomy" id="2126335"/>
    <lineage>
        <taxon>Bacteria</taxon>
        <taxon>Pseudomonadati</taxon>
        <taxon>Pseudomonadota</taxon>
        <taxon>Gammaproteobacteria</taxon>
        <taxon>Candidatus Kentrum</taxon>
    </lineage>
</organism>
<name>A0A450WIL2_9GAMM</name>
<dbReference type="EMBL" id="CAADFK010000104">
    <property type="protein sequence ID" value="VFK16870.1"/>
    <property type="molecule type" value="Genomic_DNA"/>
</dbReference>
<proteinExistence type="predicted"/>
<sequence>MGLDFETRFFRIFRYVNMLALRAKAETEWVLAHTLICSKLFFPILSIGQWGMGDIIYRLPTPPNEGPPRKNAPPRCLSALWASAVLWTTPTRKIRNQKG</sequence>
<dbReference type="AlphaFoldDB" id="A0A450WIL2"/>
<protein>
    <submittedName>
        <fullName evidence="1">Uncharacterized protein</fullName>
    </submittedName>
</protein>
<gene>
    <name evidence="1" type="ORF">BECKLPF1236B_GA0070989_11043</name>
</gene>
<accession>A0A450WIL2</accession>
<evidence type="ECO:0000313" key="1">
    <source>
        <dbReference type="EMBL" id="VFK16870.1"/>
    </source>
</evidence>